<protein>
    <submittedName>
        <fullName evidence="2">DUF4136 domain-containing protein</fullName>
    </submittedName>
</protein>
<dbReference type="InterPro" id="IPR025411">
    <property type="entry name" value="DUF4136"/>
</dbReference>
<dbReference type="Gene3D" id="3.30.160.670">
    <property type="match status" value="1"/>
</dbReference>
<dbReference type="PROSITE" id="PS51257">
    <property type="entry name" value="PROKAR_LIPOPROTEIN"/>
    <property type="match status" value="1"/>
</dbReference>
<feature type="domain" description="DUF4136" evidence="1">
    <location>
        <begin position="50"/>
        <end position="196"/>
    </location>
</feature>
<gene>
    <name evidence="2" type="ORF">HAQ05_22755</name>
</gene>
<dbReference type="Pfam" id="PF13590">
    <property type="entry name" value="DUF4136"/>
    <property type="match status" value="1"/>
</dbReference>
<dbReference type="RefSeq" id="WP_190424849.1">
    <property type="nucleotide sequence ID" value="NZ_JAAOCA010000036.1"/>
</dbReference>
<name>A0ABR7Z7U8_9PSED</name>
<sequence length="197" mass="21330">MRRLLPYLLCLSLAACESPNPYTASSLPLPPAPAQPAQAYDPSAYPAAPRDYARYRSWAWLNDRPPAGSALADSAQMAEAVSTALDQRGLRPARAGTLADLRVAADLRLETRLQQVQDPYYGGPYYGGPYGGYNYAPPPVRTYQVQVVVVSLHLFDGATGQEVWNTQAETANQGSESQRADALRVAIDKALSTYPPS</sequence>
<organism evidence="2 3">
    <name type="scientific">Pseudomonas typographi</name>
    <dbReference type="NCBI Taxonomy" id="2715964"/>
    <lineage>
        <taxon>Bacteria</taxon>
        <taxon>Pseudomonadati</taxon>
        <taxon>Pseudomonadota</taxon>
        <taxon>Gammaproteobacteria</taxon>
        <taxon>Pseudomonadales</taxon>
        <taxon>Pseudomonadaceae</taxon>
        <taxon>Pseudomonas</taxon>
    </lineage>
</organism>
<evidence type="ECO:0000259" key="1">
    <source>
        <dbReference type="Pfam" id="PF13590"/>
    </source>
</evidence>
<reference evidence="2 3" key="1">
    <citation type="journal article" date="2020" name="Insects">
        <title>Bacteria Belonging to Pseudomonas typographi sp. nov. from the Bark Beetle Ips typographus Have Genomic Potential to Aid in the Host Ecology.</title>
        <authorList>
            <person name="Peral-Aranega E."/>
            <person name="Saati-Santamaria Z."/>
            <person name="Kolarik M."/>
            <person name="Rivas R."/>
            <person name="Garcia-Fraile P."/>
        </authorList>
    </citation>
    <scope>NUCLEOTIDE SEQUENCE [LARGE SCALE GENOMIC DNA]</scope>
    <source>
        <strain evidence="2 3">CA3A</strain>
    </source>
</reference>
<keyword evidence="3" id="KW-1185">Reference proteome</keyword>
<evidence type="ECO:0000313" key="3">
    <source>
        <dbReference type="Proteomes" id="UP000805841"/>
    </source>
</evidence>
<evidence type="ECO:0000313" key="2">
    <source>
        <dbReference type="EMBL" id="MBD1601502.1"/>
    </source>
</evidence>
<comment type="caution">
    <text evidence="2">The sequence shown here is derived from an EMBL/GenBank/DDBJ whole genome shotgun (WGS) entry which is preliminary data.</text>
</comment>
<dbReference type="EMBL" id="JAAOCA010000036">
    <property type="protein sequence ID" value="MBD1601502.1"/>
    <property type="molecule type" value="Genomic_DNA"/>
</dbReference>
<dbReference type="Proteomes" id="UP000805841">
    <property type="component" value="Unassembled WGS sequence"/>
</dbReference>
<accession>A0ABR7Z7U8</accession>
<proteinExistence type="predicted"/>